<comment type="caution">
    <text evidence="2">The sequence shown here is derived from an EMBL/GenBank/DDBJ whole genome shotgun (WGS) entry which is preliminary data.</text>
</comment>
<protein>
    <submittedName>
        <fullName evidence="2">Uncharacterized protein</fullName>
    </submittedName>
</protein>
<name>A0AAV7MMS6_PLEWA</name>
<organism evidence="2 3">
    <name type="scientific">Pleurodeles waltl</name>
    <name type="common">Iberian ribbed newt</name>
    <dbReference type="NCBI Taxonomy" id="8319"/>
    <lineage>
        <taxon>Eukaryota</taxon>
        <taxon>Metazoa</taxon>
        <taxon>Chordata</taxon>
        <taxon>Craniata</taxon>
        <taxon>Vertebrata</taxon>
        <taxon>Euteleostomi</taxon>
        <taxon>Amphibia</taxon>
        <taxon>Batrachia</taxon>
        <taxon>Caudata</taxon>
        <taxon>Salamandroidea</taxon>
        <taxon>Salamandridae</taxon>
        <taxon>Pleurodelinae</taxon>
        <taxon>Pleurodeles</taxon>
    </lineage>
</organism>
<evidence type="ECO:0000256" key="1">
    <source>
        <dbReference type="SAM" id="MobiDB-lite"/>
    </source>
</evidence>
<proteinExistence type="predicted"/>
<feature type="compositionally biased region" description="Polar residues" evidence="1">
    <location>
        <begin position="102"/>
        <end position="131"/>
    </location>
</feature>
<gene>
    <name evidence="2" type="ORF">NDU88_001195</name>
</gene>
<keyword evidence="3" id="KW-1185">Reference proteome</keyword>
<evidence type="ECO:0000313" key="2">
    <source>
        <dbReference type="EMBL" id="KAJ1103774.1"/>
    </source>
</evidence>
<feature type="region of interest" description="Disordered" evidence="1">
    <location>
        <begin position="94"/>
        <end position="146"/>
    </location>
</feature>
<feature type="compositionally biased region" description="Basic and acidic residues" evidence="1">
    <location>
        <begin position="7"/>
        <end position="27"/>
    </location>
</feature>
<dbReference type="AlphaFoldDB" id="A0AAV7MMS6"/>
<feature type="region of interest" description="Disordered" evidence="1">
    <location>
        <begin position="1"/>
        <end position="27"/>
    </location>
</feature>
<evidence type="ECO:0000313" key="3">
    <source>
        <dbReference type="Proteomes" id="UP001066276"/>
    </source>
</evidence>
<dbReference type="Proteomes" id="UP001066276">
    <property type="component" value="Chromosome 9"/>
</dbReference>
<dbReference type="EMBL" id="JANPWB010000013">
    <property type="protein sequence ID" value="KAJ1103774.1"/>
    <property type="molecule type" value="Genomic_DNA"/>
</dbReference>
<accession>A0AAV7MMS6</accession>
<reference evidence="2" key="1">
    <citation type="journal article" date="2022" name="bioRxiv">
        <title>Sequencing and chromosome-scale assembly of the giantPleurodeles waltlgenome.</title>
        <authorList>
            <person name="Brown T."/>
            <person name="Elewa A."/>
            <person name="Iarovenko S."/>
            <person name="Subramanian E."/>
            <person name="Araus A.J."/>
            <person name="Petzold A."/>
            <person name="Susuki M."/>
            <person name="Suzuki K.-i.T."/>
            <person name="Hayashi T."/>
            <person name="Toyoda A."/>
            <person name="Oliveira C."/>
            <person name="Osipova E."/>
            <person name="Leigh N.D."/>
            <person name="Simon A."/>
            <person name="Yun M.H."/>
        </authorList>
    </citation>
    <scope>NUCLEOTIDE SEQUENCE</scope>
    <source>
        <strain evidence="2">20211129_DDA</strain>
        <tissue evidence="2">Liver</tissue>
    </source>
</reference>
<sequence>MRTQAKGARDGRRTAVRQGEDRPREPIAQKALTNVLGAYQQSQDKTDQELNIMQENQWLQGEHHHEIKQELQALKTTMVSISEVLGDMPNIMRDYTAHHRAPSTSQCTDQPSTSATASGQEDLQQGPQNTSTPPPEDDELPRKWSL</sequence>